<dbReference type="GO" id="GO:0000774">
    <property type="term" value="F:adenyl-nucleotide exchange factor activity"/>
    <property type="evidence" value="ECO:0007669"/>
    <property type="project" value="InterPro"/>
</dbReference>
<organism evidence="10 11">
    <name type="scientific">Cordyceps fumosorosea (strain ARSEF 2679)</name>
    <name type="common">Isaria fumosorosea</name>
    <dbReference type="NCBI Taxonomy" id="1081104"/>
    <lineage>
        <taxon>Eukaryota</taxon>
        <taxon>Fungi</taxon>
        <taxon>Dikarya</taxon>
        <taxon>Ascomycota</taxon>
        <taxon>Pezizomycotina</taxon>
        <taxon>Sordariomycetes</taxon>
        <taxon>Hypocreomycetidae</taxon>
        <taxon>Hypocreales</taxon>
        <taxon>Cordycipitaceae</taxon>
        <taxon>Cordyceps</taxon>
    </lineage>
</organism>
<comment type="caution">
    <text evidence="10">The sequence shown here is derived from an EMBL/GenBank/DDBJ whole genome shotgun (WGS) entry which is preliminary data.</text>
</comment>
<dbReference type="InterPro" id="IPR011989">
    <property type="entry name" value="ARM-like"/>
</dbReference>
<accession>A0A167XF16</accession>
<evidence type="ECO:0000313" key="11">
    <source>
        <dbReference type="Proteomes" id="UP000076744"/>
    </source>
</evidence>
<evidence type="ECO:0000256" key="7">
    <source>
        <dbReference type="ARBA" id="ARBA00022927"/>
    </source>
</evidence>
<comment type="similarity">
    <text evidence="1">Belongs to the SIL1 family.</text>
</comment>
<keyword evidence="5 9" id="KW-0732">Signal</keyword>
<dbReference type="Pfam" id="PF16782">
    <property type="entry name" value="SIL1"/>
    <property type="match status" value="1"/>
</dbReference>
<feature type="signal peptide" evidence="9">
    <location>
        <begin position="1"/>
        <end position="31"/>
    </location>
</feature>
<dbReference type="AlphaFoldDB" id="A0A167XF16"/>
<keyword evidence="7" id="KW-0653">Protein transport</keyword>
<dbReference type="Gene3D" id="1.25.10.10">
    <property type="entry name" value="Leucine-rich Repeat Variant"/>
    <property type="match status" value="1"/>
</dbReference>
<evidence type="ECO:0000256" key="3">
    <source>
        <dbReference type="ARBA" id="ARBA00015352"/>
    </source>
</evidence>
<protein>
    <recommendedName>
        <fullName evidence="3">Nucleotide exchange factor SIL1</fullName>
    </recommendedName>
</protein>
<feature type="chain" id="PRO_5007894360" description="Nucleotide exchange factor SIL1" evidence="9">
    <location>
        <begin position="32"/>
        <end position="421"/>
    </location>
</feature>
<dbReference type="GeneID" id="30020603"/>
<evidence type="ECO:0000256" key="9">
    <source>
        <dbReference type="SAM" id="SignalP"/>
    </source>
</evidence>
<keyword evidence="11" id="KW-1185">Reference proteome</keyword>
<reference evidence="10 11" key="1">
    <citation type="journal article" date="2016" name="Genome Biol. Evol.">
        <title>Divergent and convergent evolution of fungal pathogenicity.</title>
        <authorList>
            <person name="Shang Y."/>
            <person name="Xiao G."/>
            <person name="Zheng P."/>
            <person name="Cen K."/>
            <person name="Zhan S."/>
            <person name="Wang C."/>
        </authorList>
    </citation>
    <scope>NUCLEOTIDE SEQUENCE [LARGE SCALE GENOMIC DNA]</scope>
    <source>
        <strain evidence="10 11">ARSEF 2679</strain>
    </source>
</reference>
<evidence type="ECO:0000256" key="2">
    <source>
        <dbReference type="ARBA" id="ARBA00011799"/>
    </source>
</evidence>
<evidence type="ECO:0000256" key="6">
    <source>
        <dbReference type="ARBA" id="ARBA00022824"/>
    </source>
</evidence>
<dbReference type="Proteomes" id="UP000076744">
    <property type="component" value="Unassembled WGS sequence"/>
</dbReference>
<name>A0A167XF16_CORFA</name>
<dbReference type="GO" id="GO:0005783">
    <property type="term" value="C:endoplasmic reticulum"/>
    <property type="evidence" value="ECO:0007669"/>
    <property type="project" value="InterPro"/>
</dbReference>
<evidence type="ECO:0000256" key="5">
    <source>
        <dbReference type="ARBA" id="ARBA00022729"/>
    </source>
</evidence>
<gene>
    <name evidence="10" type="ORF">ISF_04311</name>
</gene>
<keyword evidence="8" id="KW-0811">Translocation</keyword>
<dbReference type="EMBL" id="AZHB01000009">
    <property type="protein sequence ID" value="OAA64901.1"/>
    <property type="molecule type" value="Genomic_DNA"/>
</dbReference>
<proteinExistence type="inferred from homology"/>
<evidence type="ECO:0000313" key="10">
    <source>
        <dbReference type="EMBL" id="OAA64901.1"/>
    </source>
</evidence>
<keyword evidence="4" id="KW-0813">Transport</keyword>
<sequence>MASQSRLLRLPVLLALLLGIALLFLSPLVLADSQDALDKDSTKPDLICHTSDPADCYPRIFVPTDEFQTVHDDQEIPKGLHVQLNINTGEKLAKIYVPDEPVDPALEGLPVEREVIKVEPEARDDPIVAPPKGAPAYEAAGKIKAPPHENAGFVNAVRLLKADKGEDDPAFDASLDAMEELAHDLHYGLQVASDPEIIKSLVCHMIQEPHPGTAAAVEGLPPRDQQAATILAASLRNNPTALAEVSKHWPEILKHKCPGAKAPLGSELWRCVGPRDDDTAPAPASASSIKARVAAVDTLIKDHKIRDDFVRAGLMNTLTRVLAREGPEWAAAQRKAGVLALNNFLDEDVGAITGQWPKGPRLTDEKCAEAGTRAPEGCWDYHVDRIVKANKADKSHWSKDVQARLAAARKANPNVPQHVEL</sequence>
<evidence type="ECO:0000256" key="4">
    <source>
        <dbReference type="ARBA" id="ARBA00022448"/>
    </source>
</evidence>
<keyword evidence="6" id="KW-0256">Endoplasmic reticulum</keyword>
<evidence type="ECO:0000256" key="8">
    <source>
        <dbReference type="ARBA" id="ARBA00023010"/>
    </source>
</evidence>
<dbReference type="STRING" id="1081104.A0A167XF16"/>
<dbReference type="RefSeq" id="XP_018704873.1">
    <property type="nucleotide sequence ID" value="XM_018847917.1"/>
</dbReference>
<dbReference type="GO" id="GO:0015031">
    <property type="term" value="P:protein transport"/>
    <property type="evidence" value="ECO:0007669"/>
    <property type="project" value="UniProtKB-KW"/>
</dbReference>
<comment type="subunit">
    <text evidence="2">Interacts with KAR2.</text>
</comment>
<evidence type="ECO:0000256" key="1">
    <source>
        <dbReference type="ARBA" id="ARBA00010588"/>
    </source>
</evidence>
<dbReference type="InterPro" id="IPR031884">
    <property type="entry name" value="Sil1_fungi"/>
</dbReference>
<dbReference type="OrthoDB" id="448649at2759"/>